<organism evidence="1">
    <name type="scientific">Streptomyces sp. NBC_01393</name>
    <dbReference type="NCBI Taxonomy" id="2903851"/>
    <lineage>
        <taxon>Bacteria</taxon>
        <taxon>Bacillati</taxon>
        <taxon>Actinomycetota</taxon>
        <taxon>Actinomycetes</taxon>
        <taxon>Kitasatosporales</taxon>
        <taxon>Streptomycetaceae</taxon>
        <taxon>Streptomyces</taxon>
    </lineage>
</organism>
<sequence>MSSHNDMGPVGLAFAVALVLTLVFGGIWMQAEAPCSWFGIAPVKDVPARCLMHR</sequence>
<reference evidence="1" key="1">
    <citation type="submission" date="2022-10" db="EMBL/GenBank/DDBJ databases">
        <title>The complete genomes of actinobacterial strains from the NBC collection.</title>
        <authorList>
            <person name="Joergensen T.S."/>
            <person name="Alvarez Arevalo M."/>
            <person name="Sterndorff E.B."/>
            <person name="Faurdal D."/>
            <person name="Vuksanovic O."/>
            <person name="Mourched A.-S."/>
            <person name="Charusanti P."/>
            <person name="Shaw S."/>
            <person name="Blin K."/>
            <person name="Weber T."/>
        </authorList>
    </citation>
    <scope>NUCLEOTIDE SEQUENCE</scope>
    <source>
        <strain evidence="1">NBC_01393</strain>
    </source>
</reference>
<dbReference type="AlphaFoldDB" id="A0AAU3I9G8"/>
<gene>
    <name evidence="1" type="ORF">OG699_37800</name>
</gene>
<protein>
    <submittedName>
        <fullName evidence="1">Uncharacterized protein</fullName>
    </submittedName>
</protein>
<dbReference type="EMBL" id="CP109546">
    <property type="protein sequence ID" value="WTZ13217.1"/>
    <property type="molecule type" value="Genomic_DNA"/>
</dbReference>
<name>A0AAU3I9G8_9ACTN</name>
<proteinExistence type="predicted"/>
<accession>A0AAU3I9G8</accession>
<evidence type="ECO:0000313" key="1">
    <source>
        <dbReference type="EMBL" id="WTZ13217.1"/>
    </source>
</evidence>